<evidence type="ECO:0000256" key="4">
    <source>
        <dbReference type="ARBA" id="ARBA00023136"/>
    </source>
</evidence>
<comment type="caution">
    <text evidence="8">The sequence shown here is derived from an EMBL/GenBank/DDBJ whole genome shotgun (WGS) entry which is preliminary data.</text>
</comment>
<dbReference type="GO" id="GO:0016020">
    <property type="term" value="C:membrane"/>
    <property type="evidence" value="ECO:0007669"/>
    <property type="project" value="UniProtKB-SubCell"/>
</dbReference>
<evidence type="ECO:0000256" key="5">
    <source>
        <dbReference type="ARBA" id="ARBA00038359"/>
    </source>
</evidence>
<feature type="transmembrane region" description="Helical" evidence="6">
    <location>
        <begin position="219"/>
        <end position="241"/>
    </location>
</feature>
<name>A0A8H3FEI8_9LECA</name>
<keyword evidence="9" id="KW-1185">Reference proteome</keyword>
<evidence type="ECO:0000256" key="6">
    <source>
        <dbReference type="SAM" id="Phobius"/>
    </source>
</evidence>
<dbReference type="Proteomes" id="UP000664169">
    <property type="component" value="Unassembled WGS sequence"/>
</dbReference>
<dbReference type="OrthoDB" id="444631at2759"/>
<sequence>MSLDILANYPGYEEFPIQQPPLGVTPNFDHPETAIRFHVKKRHLKVQTKDDIAHYVAIALAIIYFALVVVLVHSGTYGVHSWDLKLKNFTVDYLRLGTALTFLYSPVIWMAKLPLFLMYIEVFGRVKWLRYSTWTVLIVTDLVFTAAGTGVTIMCSPPPGTGIGQLDILSALGSDACGRSLYLSYIQSAVTVLTDLFLLIVPMPIIWSLQLSTEKKIGISALILTGLLGSACDCLSVLYRVRTVTADRTINSDSTWWSTPLWIVVESEMTCALIIAAAPSLSYFCRKVIGPLASRLTTSHSRLLSFDKSSAKGLRGSESSTSELTTGSREKIWRTREYSVATRPSETYSRQTDV</sequence>
<comment type="similarity">
    <text evidence="5">Belongs to the SAT4 family.</text>
</comment>
<comment type="subcellular location">
    <subcellularLocation>
        <location evidence="1">Membrane</location>
        <topology evidence="1">Multi-pass membrane protein</topology>
    </subcellularLocation>
</comment>
<evidence type="ECO:0000256" key="2">
    <source>
        <dbReference type="ARBA" id="ARBA00022692"/>
    </source>
</evidence>
<reference evidence="8" key="1">
    <citation type="submission" date="2021-03" db="EMBL/GenBank/DDBJ databases">
        <authorList>
            <person name="Tagirdzhanova G."/>
        </authorList>
    </citation>
    <scope>NUCLEOTIDE SEQUENCE</scope>
</reference>
<dbReference type="Pfam" id="PF20684">
    <property type="entry name" value="Fung_rhodopsin"/>
    <property type="match status" value="1"/>
</dbReference>
<evidence type="ECO:0000256" key="1">
    <source>
        <dbReference type="ARBA" id="ARBA00004141"/>
    </source>
</evidence>
<dbReference type="InterPro" id="IPR049326">
    <property type="entry name" value="Rhodopsin_dom_fungi"/>
</dbReference>
<keyword evidence="4 6" id="KW-0472">Membrane</keyword>
<proteinExistence type="inferred from homology"/>
<feature type="transmembrane region" description="Helical" evidence="6">
    <location>
        <begin position="182"/>
        <end position="207"/>
    </location>
</feature>
<dbReference type="PANTHER" id="PTHR33048:SF158">
    <property type="entry name" value="MEMBRANE PROTEIN PTH11-LIKE, PUTATIVE-RELATED"/>
    <property type="match status" value="1"/>
</dbReference>
<organism evidence="8 9">
    <name type="scientific">Gomphillus americanus</name>
    <dbReference type="NCBI Taxonomy" id="1940652"/>
    <lineage>
        <taxon>Eukaryota</taxon>
        <taxon>Fungi</taxon>
        <taxon>Dikarya</taxon>
        <taxon>Ascomycota</taxon>
        <taxon>Pezizomycotina</taxon>
        <taxon>Lecanoromycetes</taxon>
        <taxon>OSLEUM clade</taxon>
        <taxon>Ostropomycetidae</taxon>
        <taxon>Ostropales</taxon>
        <taxon>Graphidaceae</taxon>
        <taxon>Gomphilloideae</taxon>
        <taxon>Gomphillus</taxon>
    </lineage>
</organism>
<dbReference type="EMBL" id="CAJPDQ010000019">
    <property type="protein sequence ID" value="CAF9922998.1"/>
    <property type="molecule type" value="Genomic_DNA"/>
</dbReference>
<accession>A0A8H3FEI8</accession>
<evidence type="ECO:0000313" key="9">
    <source>
        <dbReference type="Proteomes" id="UP000664169"/>
    </source>
</evidence>
<gene>
    <name evidence="8" type="ORF">GOMPHAMPRED_002707</name>
</gene>
<dbReference type="InterPro" id="IPR052337">
    <property type="entry name" value="SAT4-like"/>
</dbReference>
<keyword evidence="3 6" id="KW-1133">Transmembrane helix</keyword>
<keyword evidence="2 6" id="KW-0812">Transmembrane</keyword>
<evidence type="ECO:0000259" key="7">
    <source>
        <dbReference type="Pfam" id="PF20684"/>
    </source>
</evidence>
<feature type="transmembrane region" description="Helical" evidence="6">
    <location>
        <begin position="52"/>
        <end position="73"/>
    </location>
</feature>
<feature type="transmembrane region" description="Helical" evidence="6">
    <location>
        <begin position="93"/>
        <end position="119"/>
    </location>
</feature>
<evidence type="ECO:0000313" key="8">
    <source>
        <dbReference type="EMBL" id="CAF9922998.1"/>
    </source>
</evidence>
<feature type="domain" description="Rhodopsin" evidence="7">
    <location>
        <begin position="36"/>
        <end position="284"/>
    </location>
</feature>
<dbReference type="AlphaFoldDB" id="A0A8H3FEI8"/>
<dbReference type="PANTHER" id="PTHR33048">
    <property type="entry name" value="PTH11-LIKE INTEGRAL MEMBRANE PROTEIN (AFU_ORTHOLOGUE AFUA_5G11245)"/>
    <property type="match status" value="1"/>
</dbReference>
<evidence type="ECO:0000256" key="3">
    <source>
        <dbReference type="ARBA" id="ARBA00022989"/>
    </source>
</evidence>
<protein>
    <recommendedName>
        <fullName evidence="7">Rhodopsin domain-containing protein</fullName>
    </recommendedName>
</protein>